<dbReference type="InterPro" id="IPR038461">
    <property type="entry name" value="Schlafen_AlbA_2_dom_sf"/>
</dbReference>
<dbReference type="Pfam" id="PF04326">
    <property type="entry name" value="SLFN_AlbA_2"/>
    <property type="match status" value="1"/>
</dbReference>
<proteinExistence type="predicted"/>
<protein>
    <submittedName>
        <fullName evidence="2">ATP-binding protein</fullName>
    </submittedName>
</protein>
<dbReference type="EMBL" id="JAKZGP010000071">
    <property type="protein sequence ID" value="MCH7411345.1"/>
    <property type="molecule type" value="Genomic_DNA"/>
</dbReference>
<gene>
    <name evidence="2" type="ORF">MM239_18260</name>
</gene>
<dbReference type="GO" id="GO:0005524">
    <property type="term" value="F:ATP binding"/>
    <property type="evidence" value="ECO:0007669"/>
    <property type="project" value="UniProtKB-KW"/>
</dbReference>
<keyword evidence="2" id="KW-0547">Nucleotide-binding</keyword>
<reference evidence="2" key="1">
    <citation type="submission" date="2022-03" db="EMBL/GenBank/DDBJ databases">
        <title>De novo assembled genomes of Belliella spp. (Cyclobacteriaceae) strains.</title>
        <authorList>
            <person name="Szabo A."/>
            <person name="Korponai K."/>
            <person name="Felfoldi T."/>
        </authorList>
    </citation>
    <scope>NUCLEOTIDE SEQUENCE</scope>
    <source>
        <strain evidence="2">DSM 111904</strain>
    </source>
</reference>
<organism evidence="2 3">
    <name type="scientific">Belliella filtrata</name>
    <dbReference type="NCBI Taxonomy" id="2923435"/>
    <lineage>
        <taxon>Bacteria</taxon>
        <taxon>Pseudomonadati</taxon>
        <taxon>Bacteroidota</taxon>
        <taxon>Cytophagia</taxon>
        <taxon>Cytophagales</taxon>
        <taxon>Cyclobacteriaceae</taxon>
        <taxon>Belliella</taxon>
    </lineage>
</organism>
<comment type="caution">
    <text evidence="2">The sequence shown here is derived from an EMBL/GenBank/DDBJ whole genome shotgun (WGS) entry which is preliminary data.</text>
</comment>
<feature type="domain" description="Schlafen AlbA-2" evidence="1">
    <location>
        <begin position="19"/>
        <end position="141"/>
    </location>
</feature>
<dbReference type="InterPro" id="IPR007421">
    <property type="entry name" value="Schlafen_AlbA_2_dom"/>
</dbReference>
<evidence type="ECO:0000313" key="2">
    <source>
        <dbReference type="EMBL" id="MCH7411345.1"/>
    </source>
</evidence>
<dbReference type="PANTHER" id="PTHR30595:SF6">
    <property type="entry name" value="SCHLAFEN ALBA-2 DOMAIN-CONTAINING PROTEIN"/>
    <property type="match status" value="1"/>
</dbReference>
<dbReference type="PANTHER" id="PTHR30595">
    <property type="entry name" value="GLPR-RELATED TRANSCRIPTIONAL REPRESSOR"/>
    <property type="match status" value="1"/>
</dbReference>
<evidence type="ECO:0000313" key="3">
    <source>
        <dbReference type="Proteomes" id="UP001165489"/>
    </source>
</evidence>
<keyword evidence="3" id="KW-1185">Reference proteome</keyword>
<dbReference type="Proteomes" id="UP001165489">
    <property type="component" value="Unassembled WGS sequence"/>
</dbReference>
<keyword evidence="2" id="KW-0067">ATP-binding</keyword>
<evidence type="ECO:0000259" key="1">
    <source>
        <dbReference type="Pfam" id="PF04326"/>
    </source>
</evidence>
<dbReference type="RefSeq" id="WP_241349717.1">
    <property type="nucleotide sequence ID" value="NZ_JAKZGP010000071.1"/>
</dbReference>
<name>A0ABS9V592_9BACT</name>
<accession>A0ABS9V592</accession>
<sequence length="145" mass="16497">MFVPNKNSDRVKALLNMGEGEILDFKLTINDSFKIAKTLVAFANTVGGTIAIGINDQKKVIGIDPSEELFMIEQAANIHCQPAIEFDSEVFEINYIKDEKIDPEVYILLIYIKKSNFQHRVKDKDGKLLLYHRVNDRSLPVNSQK</sequence>
<dbReference type="Gene3D" id="3.30.950.30">
    <property type="entry name" value="Schlafen, AAA domain"/>
    <property type="match status" value="1"/>
</dbReference>